<keyword evidence="1" id="KW-1015">Disulfide bond</keyword>
<feature type="domain" description="CUB" evidence="3">
    <location>
        <begin position="64"/>
        <end position="221"/>
    </location>
</feature>
<evidence type="ECO:0000313" key="4">
    <source>
        <dbReference type="EMBL" id="KAK3876937.1"/>
    </source>
</evidence>
<dbReference type="AlphaFoldDB" id="A0AAE1KMW2"/>
<evidence type="ECO:0000256" key="2">
    <source>
        <dbReference type="PROSITE-ProRule" id="PRU00059"/>
    </source>
</evidence>
<dbReference type="InterPro" id="IPR000859">
    <property type="entry name" value="CUB_dom"/>
</dbReference>
<dbReference type="EMBL" id="JAWQEG010001748">
    <property type="protein sequence ID" value="KAK3876937.1"/>
    <property type="molecule type" value="Genomic_DNA"/>
</dbReference>
<organism evidence="4 5">
    <name type="scientific">Petrolisthes cinctipes</name>
    <name type="common">Flat porcelain crab</name>
    <dbReference type="NCBI Taxonomy" id="88211"/>
    <lineage>
        <taxon>Eukaryota</taxon>
        <taxon>Metazoa</taxon>
        <taxon>Ecdysozoa</taxon>
        <taxon>Arthropoda</taxon>
        <taxon>Crustacea</taxon>
        <taxon>Multicrustacea</taxon>
        <taxon>Malacostraca</taxon>
        <taxon>Eumalacostraca</taxon>
        <taxon>Eucarida</taxon>
        <taxon>Decapoda</taxon>
        <taxon>Pleocyemata</taxon>
        <taxon>Anomura</taxon>
        <taxon>Galatheoidea</taxon>
        <taxon>Porcellanidae</taxon>
        <taxon>Petrolisthes</taxon>
    </lineage>
</organism>
<sequence>MNHLLSTNTTCSLPTPPTPPAIHQHHLLVTYTICSLPTPLALPPTPTALHLIYLLVTWPAPTGCLQYYTETSGTITSFNHNNAGPTTNPGTRQIANTNYGVCVEMADGYCGIIWERNTTGGDYGFSMTGNPAGLPPGILGTPDVSETGTTDCTTDYVIIPGGVTDLGVQEDRYCGLGFPNSVTSTNKPFMLYVTTDEAELVAPPDISDINNSGFSLNYRQITNC</sequence>
<comment type="caution">
    <text evidence="4">The sequence shown here is derived from an EMBL/GenBank/DDBJ whole genome shotgun (WGS) entry which is preliminary data.</text>
</comment>
<evidence type="ECO:0000259" key="3">
    <source>
        <dbReference type="PROSITE" id="PS01180"/>
    </source>
</evidence>
<dbReference type="Pfam" id="PF26080">
    <property type="entry name" value="CUB_animal"/>
    <property type="match status" value="1"/>
</dbReference>
<dbReference type="InterPro" id="IPR035914">
    <property type="entry name" value="Sperma_CUB_dom_sf"/>
</dbReference>
<dbReference type="Proteomes" id="UP001286313">
    <property type="component" value="Unassembled WGS sequence"/>
</dbReference>
<reference evidence="4" key="1">
    <citation type="submission" date="2023-10" db="EMBL/GenBank/DDBJ databases">
        <title>Genome assemblies of two species of porcelain crab, Petrolisthes cinctipes and Petrolisthes manimaculis (Anomura: Porcellanidae).</title>
        <authorList>
            <person name="Angst P."/>
        </authorList>
    </citation>
    <scope>NUCLEOTIDE SEQUENCE</scope>
    <source>
        <strain evidence="4">PB745_01</strain>
        <tissue evidence="4">Gill</tissue>
    </source>
</reference>
<dbReference type="PANTHER" id="PTHR33236">
    <property type="entry name" value="INTRAFLAGELLAR TRANSPORT PROTEIN 122 FAMILY PROTEIN-RELATED"/>
    <property type="match status" value="1"/>
</dbReference>
<accession>A0AAE1KMW2</accession>
<gene>
    <name evidence="4" type="ORF">Pcinc_018311</name>
</gene>
<dbReference type="Gene3D" id="2.60.120.290">
    <property type="entry name" value="Spermadhesin, CUB domain"/>
    <property type="match status" value="1"/>
</dbReference>
<comment type="caution">
    <text evidence="2">Lacks conserved residue(s) required for the propagation of feature annotation.</text>
</comment>
<keyword evidence="5" id="KW-1185">Reference proteome</keyword>
<dbReference type="InterPro" id="IPR058698">
    <property type="entry name" value="CUB_metazoa"/>
</dbReference>
<evidence type="ECO:0000313" key="5">
    <source>
        <dbReference type="Proteomes" id="UP001286313"/>
    </source>
</evidence>
<protein>
    <recommendedName>
        <fullName evidence="3">CUB domain-containing protein</fullName>
    </recommendedName>
</protein>
<evidence type="ECO:0000256" key="1">
    <source>
        <dbReference type="ARBA" id="ARBA00023157"/>
    </source>
</evidence>
<dbReference type="PANTHER" id="PTHR33236:SF5">
    <property type="entry name" value="CUB DOMAIN-CONTAINING PROTEIN"/>
    <property type="match status" value="1"/>
</dbReference>
<dbReference type="SUPFAM" id="SSF49854">
    <property type="entry name" value="Spermadhesin, CUB domain"/>
    <property type="match status" value="1"/>
</dbReference>
<name>A0AAE1KMW2_PETCI</name>
<dbReference type="PROSITE" id="PS01180">
    <property type="entry name" value="CUB"/>
    <property type="match status" value="1"/>
</dbReference>
<proteinExistence type="predicted"/>